<evidence type="ECO:0000256" key="2">
    <source>
        <dbReference type="ARBA" id="ARBA00022723"/>
    </source>
</evidence>
<accession>A0A657LNU0</accession>
<evidence type="ECO:0000256" key="3">
    <source>
        <dbReference type="ARBA" id="ARBA00022833"/>
    </source>
</evidence>
<dbReference type="GO" id="GO:0046872">
    <property type="term" value="F:metal ion binding"/>
    <property type="evidence" value="ECO:0007669"/>
    <property type="project" value="UniProtKB-KW"/>
</dbReference>
<dbReference type="EMBL" id="LSRP01000107">
    <property type="protein sequence ID" value="OJF93436.1"/>
    <property type="molecule type" value="Genomic_DNA"/>
</dbReference>
<dbReference type="PANTHER" id="PTHR33337">
    <property type="entry name" value="GFA DOMAIN-CONTAINING PROTEIN"/>
    <property type="match status" value="1"/>
</dbReference>
<sequence length="132" mass="14366">MGDIHKGGCGCGAIRFEVRGALGEAGACHCSQCRRQTGLYYATTTIEDDNITWQGMDAVTRYRASPDAERGFCRVCGSALYWKADGTSETSVLVGAFDQPSDLKIAYHIFCADKADFYDIDDGLPRFAQSNS</sequence>
<keyword evidence="7" id="KW-1185">Reference proteome</keyword>
<dbReference type="InterPro" id="IPR006913">
    <property type="entry name" value="CENP-V/GFA"/>
</dbReference>
<evidence type="ECO:0000313" key="7">
    <source>
        <dbReference type="Proteomes" id="UP000182661"/>
    </source>
</evidence>
<keyword evidence="4" id="KW-0456">Lyase</keyword>
<dbReference type="PROSITE" id="PS51891">
    <property type="entry name" value="CENP_V_GFA"/>
    <property type="match status" value="1"/>
</dbReference>
<evidence type="ECO:0000256" key="1">
    <source>
        <dbReference type="ARBA" id="ARBA00005495"/>
    </source>
</evidence>
<dbReference type="Pfam" id="PF04828">
    <property type="entry name" value="GFA"/>
    <property type="match status" value="1"/>
</dbReference>
<keyword evidence="3" id="KW-0862">Zinc</keyword>
<organism evidence="6 7">
    <name type="scientific">Pararhizobium antarcticum</name>
    <dbReference type="NCBI Taxonomy" id="1798805"/>
    <lineage>
        <taxon>Bacteria</taxon>
        <taxon>Pseudomonadati</taxon>
        <taxon>Pseudomonadota</taxon>
        <taxon>Alphaproteobacteria</taxon>
        <taxon>Hyphomicrobiales</taxon>
        <taxon>Rhizobiaceae</taxon>
        <taxon>Rhizobium/Agrobacterium group</taxon>
        <taxon>Pararhizobium</taxon>
    </lineage>
</organism>
<evidence type="ECO:0000259" key="5">
    <source>
        <dbReference type="PROSITE" id="PS51891"/>
    </source>
</evidence>
<dbReference type="AlphaFoldDB" id="A0A657LNU0"/>
<protein>
    <submittedName>
        <fullName evidence="6">Aldehyde-activating protein</fullName>
    </submittedName>
</protein>
<feature type="domain" description="CENP-V/GFA" evidence="5">
    <location>
        <begin position="5"/>
        <end position="119"/>
    </location>
</feature>
<evidence type="ECO:0000313" key="6">
    <source>
        <dbReference type="EMBL" id="OJF93436.1"/>
    </source>
</evidence>
<dbReference type="Proteomes" id="UP000182661">
    <property type="component" value="Unassembled WGS sequence"/>
</dbReference>
<dbReference type="OrthoDB" id="9807246at2"/>
<evidence type="ECO:0000256" key="4">
    <source>
        <dbReference type="ARBA" id="ARBA00023239"/>
    </source>
</evidence>
<dbReference type="RefSeq" id="WP_071834573.1">
    <property type="nucleotide sequence ID" value="NZ_LSRP01000107.1"/>
</dbReference>
<reference evidence="6 7" key="1">
    <citation type="submission" date="2016-02" db="EMBL/GenBank/DDBJ databases">
        <title>Genome sequencing of a beta-galactosidase producing bacteria Rhizobium sp. 59.</title>
        <authorList>
            <person name="Wang D."/>
            <person name="Kot W."/>
            <person name="Qin Y."/>
            <person name="Hansen L."/>
            <person name="Naqvi K."/>
            <person name="Rensing C."/>
        </authorList>
    </citation>
    <scope>NUCLEOTIDE SEQUENCE [LARGE SCALE GENOMIC DNA]</scope>
    <source>
        <strain evidence="6 7">59</strain>
    </source>
</reference>
<name>A0A657LNU0_9HYPH</name>
<dbReference type="PANTHER" id="PTHR33337:SF40">
    <property type="entry name" value="CENP-V_GFA DOMAIN-CONTAINING PROTEIN-RELATED"/>
    <property type="match status" value="1"/>
</dbReference>
<dbReference type="GO" id="GO:0016846">
    <property type="term" value="F:carbon-sulfur lyase activity"/>
    <property type="evidence" value="ECO:0007669"/>
    <property type="project" value="InterPro"/>
</dbReference>
<dbReference type="Gene3D" id="3.90.1590.10">
    <property type="entry name" value="glutathione-dependent formaldehyde- activating enzyme (gfa)"/>
    <property type="match status" value="1"/>
</dbReference>
<dbReference type="SUPFAM" id="SSF51316">
    <property type="entry name" value="Mss4-like"/>
    <property type="match status" value="1"/>
</dbReference>
<proteinExistence type="inferred from homology"/>
<keyword evidence="2" id="KW-0479">Metal-binding</keyword>
<comment type="caution">
    <text evidence="6">The sequence shown here is derived from an EMBL/GenBank/DDBJ whole genome shotgun (WGS) entry which is preliminary data.</text>
</comment>
<gene>
    <name evidence="6" type="ORF">AX760_05395</name>
</gene>
<comment type="similarity">
    <text evidence="1">Belongs to the Gfa family.</text>
</comment>
<dbReference type="InterPro" id="IPR011057">
    <property type="entry name" value="Mss4-like_sf"/>
</dbReference>